<dbReference type="Proteomes" id="UP001229952">
    <property type="component" value="Chromosome"/>
</dbReference>
<evidence type="ECO:0000313" key="1">
    <source>
        <dbReference type="EMBL" id="WLQ41854.1"/>
    </source>
</evidence>
<proteinExistence type="predicted"/>
<name>A0ABY9I5J1_9ACTN</name>
<gene>
    <name evidence="1" type="ORF">P8A22_18890</name>
</gene>
<keyword evidence="2" id="KW-1185">Reference proteome</keyword>
<organism evidence="1 2">
    <name type="scientific">Streptomyces laculatispora</name>
    <dbReference type="NCBI Taxonomy" id="887464"/>
    <lineage>
        <taxon>Bacteria</taxon>
        <taxon>Bacillati</taxon>
        <taxon>Actinomycetota</taxon>
        <taxon>Actinomycetes</taxon>
        <taxon>Kitasatosporales</taxon>
        <taxon>Streptomycetaceae</taxon>
        <taxon>Streptomyces</taxon>
    </lineage>
</organism>
<evidence type="ECO:0000313" key="2">
    <source>
        <dbReference type="Proteomes" id="UP001229952"/>
    </source>
</evidence>
<accession>A0ABY9I5J1</accession>
<sequence length="104" mass="11425">MDWNLSERSAPFKFAWPAGHRGDRRRVREEPGAQRSAYSGVRRFARAVAAGTACAVEYVATWGNRTARALSRLVPAPPCLYARCHLGDDERDFAVSGLHGVLPG</sequence>
<protein>
    <submittedName>
        <fullName evidence="1">Uncharacterized protein</fullName>
    </submittedName>
</protein>
<dbReference type="EMBL" id="CP120992">
    <property type="protein sequence ID" value="WLQ41854.1"/>
    <property type="molecule type" value="Genomic_DNA"/>
</dbReference>
<reference evidence="1 2" key="1">
    <citation type="submission" date="2023-03" db="EMBL/GenBank/DDBJ databases">
        <title>Isolation and description of six Streptomyces strains from soil environments, able to metabolize different microbial glucans.</title>
        <authorList>
            <person name="Widen T."/>
            <person name="Larsbrink J."/>
        </authorList>
    </citation>
    <scope>NUCLEOTIDE SEQUENCE [LARGE SCALE GENOMIC DNA]</scope>
    <source>
        <strain evidence="1 2">Mut2</strain>
    </source>
</reference>
<dbReference type="RefSeq" id="WP_306088841.1">
    <property type="nucleotide sequence ID" value="NZ_CP120992.1"/>
</dbReference>